<dbReference type="Proteomes" id="UP001596972">
    <property type="component" value="Unassembled WGS sequence"/>
</dbReference>
<sequence>MSIDFGLPREATANRKLVAERLNELHNGSGVPETLTVEWRGKPTHVEVIDMPVEVLRYNPGTHRIRAQRAYDPARDKVLEEDPWSPESQDYLHYLLKALPADPSKTDKAFEDLTESLREYQQNEPGLITREGILVNGNTRRAALKDLGRTSMRVGVLPESCEWTDIHAVELSLQLRPDNRRDYSYINHLLALEEQVKLGKPLPEIARNFHTTKPACDRDLWILAQLRDLLSRSDTGDASLRLMDFEEAKERFFELYRAYKTESARNRERADLMKEGRLAAIVLEFAKTDVRFIEPDFHKRFLKQRLPADITPPPAQETSTVAIPGLGRSLQAAGAEVAAAKALTDSLLQAKAVKTRGSAAPPEEQAAAAKLFESAYKSFNEALEFAGKDFRLRKKRLAAPDRIVDACKDLEQCVTDLVLARGNGSLDEGAFDDALLRLRETMKRVAAEAGKSVPIPGDGLTWLNGAVGRQQ</sequence>
<proteinExistence type="predicted"/>
<organism evidence="1 2">
    <name type="scientific">Actinomadura sediminis</name>
    <dbReference type="NCBI Taxonomy" id="1038904"/>
    <lineage>
        <taxon>Bacteria</taxon>
        <taxon>Bacillati</taxon>
        <taxon>Actinomycetota</taxon>
        <taxon>Actinomycetes</taxon>
        <taxon>Streptosporangiales</taxon>
        <taxon>Thermomonosporaceae</taxon>
        <taxon>Actinomadura</taxon>
    </lineage>
</organism>
<comment type="caution">
    <text evidence="1">The sequence shown here is derived from an EMBL/GenBank/DDBJ whole genome shotgun (WGS) entry which is preliminary data.</text>
</comment>
<gene>
    <name evidence="1" type="ORF">ACFQ11_29630</name>
</gene>
<dbReference type="RefSeq" id="WP_378304584.1">
    <property type="nucleotide sequence ID" value="NZ_JBHTJA010000090.1"/>
</dbReference>
<accession>A0ABW3EVS7</accession>
<evidence type="ECO:0000313" key="2">
    <source>
        <dbReference type="Proteomes" id="UP001596972"/>
    </source>
</evidence>
<protein>
    <submittedName>
        <fullName evidence="1">Transcriptional regulator</fullName>
    </submittedName>
</protein>
<evidence type="ECO:0000313" key="1">
    <source>
        <dbReference type="EMBL" id="MFD0904578.1"/>
    </source>
</evidence>
<keyword evidence="2" id="KW-1185">Reference proteome</keyword>
<dbReference type="EMBL" id="JBHTJA010000090">
    <property type="protein sequence ID" value="MFD0904578.1"/>
    <property type="molecule type" value="Genomic_DNA"/>
</dbReference>
<name>A0ABW3EVS7_9ACTN</name>
<reference evidence="2" key="1">
    <citation type="journal article" date="2019" name="Int. J. Syst. Evol. Microbiol.">
        <title>The Global Catalogue of Microorganisms (GCM) 10K type strain sequencing project: providing services to taxonomists for standard genome sequencing and annotation.</title>
        <authorList>
            <consortium name="The Broad Institute Genomics Platform"/>
            <consortium name="The Broad Institute Genome Sequencing Center for Infectious Disease"/>
            <person name="Wu L."/>
            <person name="Ma J."/>
        </authorList>
    </citation>
    <scope>NUCLEOTIDE SEQUENCE [LARGE SCALE GENOMIC DNA]</scope>
    <source>
        <strain evidence="2">JCM 31202</strain>
    </source>
</reference>